<protein>
    <submittedName>
        <fullName evidence="3">Uncharacterized protein</fullName>
    </submittedName>
</protein>
<proteinExistence type="predicted"/>
<dbReference type="Gene3D" id="2.60.40.3440">
    <property type="match status" value="1"/>
</dbReference>
<dbReference type="Gene3D" id="3.40.50.1000">
    <property type="entry name" value="HAD superfamily/HAD-like"/>
    <property type="match status" value="1"/>
</dbReference>
<gene>
    <name evidence="3" type="ORF">OEZ85_002923</name>
</gene>
<feature type="region of interest" description="Disordered" evidence="1">
    <location>
        <begin position="165"/>
        <end position="184"/>
    </location>
</feature>
<reference evidence="3 4" key="1">
    <citation type="submission" date="2023-05" db="EMBL/GenBank/DDBJ databases">
        <title>A 100% complete, gapless, phased diploid assembly of the Scenedesmus obliquus UTEX 3031 genome.</title>
        <authorList>
            <person name="Biondi T.C."/>
            <person name="Hanschen E.R."/>
            <person name="Kwon T."/>
            <person name="Eng W."/>
            <person name="Kruse C.P.S."/>
            <person name="Koehler S.I."/>
            <person name="Kunde Y."/>
            <person name="Gleasner C.D."/>
            <person name="You Mak K.T."/>
            <person name="Polle J."/>
            <person name="Hovde B.T."/>
            <person name="Starkenburg S.R."/>
        </authorList>
    </citation>
    <scope>NUCLEOTIDE SEQUENCE [LARGE SCALE GENOMIC DNA]</scope>
    <source>
        <strain evidence="3 4">DOE0152z</strain>
    </source>
</reference>
<keyword evidence="4" id="KW-1185">Reference proteome</keyword>
<feature type="chain" id="PRO_5047234815" evidence="2">
    <location>
        <begin position="24"/>
        <end position="1153"/>
    </location>
</feature>
<feature type="signal peptide" evidence="2">
    <location>
        <begin position="1"/>
        <end position="23"/>
    </location>
</feature>
<evidence type="ECO:0000313" key="3">
    <source>
        <dbReference type="EMBL" id="WIA14396.1"/>
    </source>
</evidence>
<dbReference type="InterPro" id="IPR023214">
    <property type="entry name" value="HAD_sf"/>
</dbReference>
<keyword evidence="2" id="KW-0732">Signal</keyword>
<dbReference type="EMBL" id="CP126212">
    <property type="protein sequence ID" value="WIA14396.1"/>
    <property type="molecule type" value="Genomic_DNA"/>
</dbReference>
<dbReference type="InterPro" id="IPR036412">
    <property type="entry name" value="HAD-like_sf"/>
</dbReference>
<name>A0ABY8TZ10_TETOB</name>
<evidence type="ECO:0000256" key="1">
    <source>
        <dbReference type="SAM" id="MobiDB-lite"/>
    </source>
</evidence>
<organism evidence="3 4">
    <name type="scientific">Tetradesmus obliquus</name>
    <name type="common">Green alga</name>
    <name type="synonym">Acutodesmus obliquus</name>
    <dbReference type="NCBI Taxonomy" id="3088"/>
    <lineage>
        <taxon>Eukaryota</taxon>
        <taxon>Viridiplantae</taxon>
        <taxon>Chlorophyta</taxon>
        <taxon>core chlorophytes</taxon>
        <taxon>Chlorophyceae</taxon>
        <taxon>CS clade</taxon>
        <taxon>Sphaeropleales</taxon>
        <taxon>Scenedesmaceae</taxon>
        <taxon>Tetradesmus</taxon>
    </lineage>
</organism>
<sequence length="1153" mass="123001">MVRQLVLGAAALLLPLTVPTAAGHKGTAGWGASLTLATADVSAAGAPRLCFDLKLASSSSCIPASVTFSSMLQRSGSSGCNAIRSTMQRSAWTLDGSGPLRVSVSGPEGRRKSYTATVHFLAGTVRGGTAGRKLCVVLPPAGPSGSCSTWAALFGGALNSTYTLSGTPQRSSSSSSSSSTNSAGSVCAATRQAATGLPPPVRGTMLVDLQPQGGQAGSLQAAIAPLAPGAGVIMAGSAPVTRIVAVTDSSLGTVTIVRATSSSGADSLRYTSKPGSNGLEYVSFLAQAADGQQGAAMILVRVSSSEPMQPPANHKPTPRNFTTTTLVDRYVTITVIAPELYWGLDPDSTDLPGLKLAGAGPAAKGGIVEIVQLTGNDTGIRYTPPTNFSGTDIFPYSLTDGLATATAYITVRVTSRPPSGGVTGVDPCGSVCDSKHIIVNNPNDTKAGQAGNSAVVYSGMTDGIAEFVSSSRRMAAPQGKVPEIATSILKKIGMAIVQGIKGPKEDKATWLKYELEKDLSQMEDYLVCEMNSIVGNAFYAAGQQMQQQHVYDFNNAINGVQDYLMDGCGSRNCLNYTQLAPRLRNDASGMNCVIGHKSNGCSSVASWDYNDPVMCTWVDSTSGSGTGICDPVTKLCYESSVSFSGVIDYYAKTIIPTFLQHPAINYFHAFDQYDSVYAVSAVAKGAALYMVLLQELILLGSPGGENATMIAFAKRMADYLEPRYQYHTDEARLRNLVTSTSYTTGPMKFTNCNDGGCNNCPYVPDYWREQDCCTGWQCSTDMVTVGGVTMYTGNFRIRQGCSKNLVSVSCDYLAWGHDKNHNCYGTCARMANLNTGSCNRLWCNRTLPECAPESYYSNDCKMCAAAAGPTDVFVLDFDGVLVDSEPEVSSSAYAAARDYWPALFSPATAAQQQQVMEGLRSTRPVLVRGYESMVMARMLLEDPGCVDGILADWHPLLHKTLDRWGESWEQLQTSFEQHRAAWLASDRAGWLDRNRPYEGMVEAMASCEYPIYIASSKAAHRVSTLMQEHFALPDLTPDSPRLFASLLPPEEKKVEALQTIAERPVCRDSGAQLHFVDDRLDTLLAVQAAGLQGWKLYMADWGYNTAAERKQAKATPGIRLLSRPQFLELLKWGVVMGVDDGCEPTAEEVAAGV</sequence>
<evidence type="ECO:0000256" key="2">
    <source>
        <dbReference type="SAM" id="SignalP"/>
    </source>
</evidence>
<dbReference type="Pfam" id="PF17963">
    <property type="entry name" value="Big_9"/>
    <property type="match status" value="1"/>
</dbReference>
<dbReference type="SUPFAM" id="SSF56784">
    <property type="entry name" value="HAD-like"/>
    <property type="match status" value="1"/>
</dbReference>
<dbReference type="Proteomes" id="UP001244341">
    <property type="component" value="Chromosome 5b"/>
</dbReference>
<accession>A0ABY8TZ10</accession>
<evidence type="ECO:0000313" key="4">
    <source>
        <dbReference type="Proteomes" id="UP001244341"/>
    </source>
</evidence>